<proteinExistence type="predicted"/>
<dbReference type="RefSeq" id="WP_249284160.1">
    <property type="nucleotide sequence ID" value="NZ_JACRSO010000001.1"/>
</dbReference>
<dbReference type="Gene3D" id="3.20.20.370">
    <property type="entry name" value="Glycoside hydrolase/deacetylase"/>
    <property type="match status" value="1"/>
</dbReference>
<name>A0A926HMH2_9FIRM</name>
<dbReference type="InterPro" id="IPR051398">
    <property type="entry name" value="Polysacch_Deacetylase"/>
</dbReference>
<evidence type="ECO:0000256" key="3">
    <source>
        <dbReference type="SAM" id="MobiDB-lite"/>
    </source>
</evidence>
<feature type="region of interest" description="Disordered" evidence="3">
    <location>
        <begin position="64"/>
        <end position="93"/>
    </location>
</feature>
<dbReference type="SUPFAM" id="SSF88713">
    <property type="entry name" value="Glycoside hydrolase/deacetylase"/>
    <property type="match status" value="1"/>
</dbReference>
<evidence type="ECO:0000256" key="2">
    <source>
        <dbReference type="ARBA" id="ARBA00022729"/>
    </source>
</evidence>
<dbReference type="Pfam" id="PF01522">
    <property type="entry name" value="Polysacc_deac_1"/>
    <property type="match status" value="1"/>
</dbReference>
<organism evidence="5 6">
    <name type="scientific">Luoshenia tenuis</name>
    <dbReference type="NCBI Taxonomy" id="2763654"/>
    <lineage>
        <taxon>Bacteria</taxon>
        <taxon>Bacillati</taxon>
        <taxon>Bacillota</taxon>
        <taxon>Clostridia</taxon>
        <taxon>Christensenellales</taxon>
        <taxon>Christensenellaceae</taxon>
        <taxon>Luoshenia</taxon>
    </lineage>
</organism>
<evidence type="ECO:0000256" key="1">
    <source>
        <dbReference type="ARBA" id="ARBA00004613"/>
    </source>
</evidence>
<dbReference type="GO" id="GO:0016810">
    <property type="term" value="F:hydrolase activity, acting on carbon-nitrogen (but not peptide) bonds"/>
    <property type="evidence" value="ECO:0007669"/>
    <property type="project" value="InterPro"/>
</dbReference>
<protein>
    <submittedName>
        <fullName evidence="5">Polysaccharide deacetylase family protein</fullName>
    </submittedName>
</protein>
<evidence type="ECO:0000313" key="6">
    <source>
        <dbReference type="Proteomes" id="UP000654279"/>
    </source>
</evidence>
<evidence type="ECO:0000259" key="4">
    <source>
        <dbReference type="Pfam" id="PF01522"/>
    </source>
</evidence>
<dbReference type="GO" id="GO:0005576">
    <property type="term" value="C:extracellular region"/>
    <property type="evidence" value="ECO:0007669"/>
    <property type="project" value="UniProtKB-SubCell"/>
</dbReference>
<dbReference type="PANTHER" id="PTHR34216">
    <property type="match status" value="1"/>
</dbReference>
<dbReference type="PANTHER" id="PTHR34216:SF3">
    <property type="entry name" value="POLY-BETA-1,6-N-ACETYL-D-GLUCOSAMINE N-DEACETYLASE"/>
    <property type="match status" value="1"/>
</dbReference>
<evidence type="ECO:0000313" key="5">
    <source>
        <dbReference type="EMBL" id="MBC8528111.1"/>
    </source>
</evidence>
<gene>
    <name evidence="5" type="ORF">H8699_01485</name>
</gene>
<keyword evidence="2" id="KW-0732">Signal</keyword>
<keyword evidence="6" id="KW-1185">Reference proteome</keyword>
<reference evidence="5" key="1">
    <citation type="submission" date="2020-08" db="EMBL/GenBank/DDBJ databases">
        <title>Genome public.</title>
        <authorList>
            <person name="Liu C."/>
            <person name="Sun Q."/>
        </authorList>
    </citation>
    <scope>NUCLEOTIDE SEQUENCE</scope>
    <source>
        <strain evidence="5">NSJ-44</strain>
    </source>
</reference>
<dbReference type="InterPro" id="IPR002509">
    <property type="entry name" value="NODB_dom"/>
</dbReference>
<comment type="subcellular location">
    <subcellularLocation>
        <location evidence="1">Secreted</location>
    </subcellularLocation>
</comment>
<dbReference type="InterPro" id="IPR011330">
    <property type="entry name" value="Glyco_hydro/deAcase_b/a-brl"/>
</dbReference>
<comment type="caution">
    <text evidence="5">The sequence shown here is derived from an EMBL/GenBank/DDBJ whole genome shotgun (WGS) entry which is preliminary data.</text>
</comment>
<sequence length="440" mass="49227">MNPYNQHYRTRKKRRVNKKRFLPFLIAVIVLGSAATVSLAAAIRNISGAVAANGDAVQSAAAVLDQQPEETPVPSKAAPTPEATPAPTPAPTNLVDYTGPIEHVFVHPLVVYPELAFDGDAQSKGMDDYMTTVDEFRTMLEELYANDYVLMNVDKMYGEKTDENGNMTYGRLKFQLPEGKKPVIISTDDMNYYQYMRENGCNWKMVVGEDGHIAEMSVDPKTGQEVVTQGNEVFSIINQFLEEHPDFSFDGSKAIVGLTGYDGILGYRTNRESENRESEIEAVKPVIECLKNDGFQFASHSYAHAHMSKWDAAKVREDCQKWKDEVESLIGKTHIYLFPYGEYPKQGSDAYNAFLEFGFDYFSGVGLNTYQKVYEKGYTFDDRKNIDGMTMRSCLKEGPNGKKDNGQPTTRAQVWAMMDVNKVFNQSARGSEPGKGIGVK</sequence>
<dbReference type="GO" id="GO:0005975">
    <property type="term" value="P:carbohydrate metabolic process"/>
    <property type="evidence" value="ECO:0007669"/>
    <property type="project" value="InterPro"/>
</dbReference>
<feature type="domain" description="NodB homology" evidence="4">
    <location>
        <begin position="280"/>
        <end position="347"/>
    </location>
</feature>
<dbReference type="Proteomes" id="UP000654279">
    <property type="component" value="Unassembled WGS sequence"/>
</dbReference>
<dbReference type="AlphaFoldDB" id="A0A926HMH2"/>
<accession>A0A926HMH2</accession>
<dbReference type="EMBL" id="JACRSO010000001">
    <property type="protein sequence ID" value="MBC8528111.1"/>
    <property type="molecule type" value="Genomic_DNA"/>
</dbReference>